<proteinExistence type="predicted"/>
<sequence>MVVFKKLSLSEKSNKEVYVITQCQQLKFTLNLDSQQTVENRSSVLNKTAHLILFLCLIQLVEIRVGCELRSARDVEDSDTNLAATGVEAGDNSEVNNIGQIIEDKTEDTSIKI</sequence>
<accession>A0A8S3Y151</accession>
<evidence type="ECO:0000313" key="1">
    <source>
        <dbReference type="EMBL" id="CAG5048994.1"/>
    </source>
</evidence>
<comment type="caution">
    <text evidence="1">The sequence shown here is derived from an EMBL/GenBank/DDBJ whole genome shotgun (WGS) entry which is preliminary data.</text>
</comment>
<dbReference type="EMBL" id="CAJQZP010001468">
    <property type="protein sequence ID" value="CAG5048994.1"/>
    <property type="molecule type" value="Genomic_DNA"/>
</dbReference>
<dbReference type="Proteomes" id="UP000691718">
    <property type="component" value="Unassembled WGS sequence"/>
</dbReference>
<gene>
    <name evidence="1" type="ORF">PAPOLLO_LOCUS24355</name>
</gene>
<reference evidence="1" key="1">
    <citation type="submission" date="2021-04" db="EMBL/GenBank/DDBJ databases">
        <authorList>
            <person name="Tunstrom K."/>
        </authorList>
    </citation>
    <scope>NUCLEOTIDE SEQUENCE</scope>
</reference>
<keyword evidence="2" id="KW-1185">Reference proteome</keyword>
<organism evidence="1 2">
    <name type="scientific">Parnassius apollo</name>
    <name type="common">Apollo butterfly</name>
    <name type="synonym">Papilio apollo</name>
    <dbReference type="NCBI Taxonomy" id="110799"/>
    <lineage>
        <taxon>Eukaryota</taxon>
        <taxon>Metazoa</taxon>
        <taxon>Ecdysozoa</taxon>
        <taxon>Arthropoda</taxon>
        <taxon>Hexapoda</taxon>
        <taxon>Insecta</taxon>
        <taxon>Pterygota</taxon>
        <taxon>Neoptera</taxon>
        <taxon>Endopterygota</taxon>
        <taxon>Lepidoptera</taxon>
        <taxon>Glossata</taxon>
        <taxon>Ditrysia</taxon>
        <taxon>Papilionoidea</taxon>
        <taxon>Papilionidae</taxon>
        <taxon>Parnassiinae</taxon>
        <taxon>Parnassini</taxon>
        <taxon>Parnassius</taxon>
        <taxon>Parnassius</taxon>
    </lineage>
</organism>
<dbReference type="AlphaFoldDB" id="A0A8S3Y151"/>
<protein>
    <submittedName>
        <fullName evidence="1">(apollo) hypothetical protein</fullName>
    </submittedName>
</protein>
<evidence type="ECO:0000313" key="2">
    <source>
        <dbReference type="Proteomes" id="UP000691718"/>
    </source>
</evidence>
<name>A0A8S3Y151_PARAO</name>